<dbReference type="EMBL" id="FMAG01000006">
    <property type="protein sequence ID" value="SCB40763.1"/>
    <property type="molecule type" value="Genomic_DNA"/>
</dbReference>
<gene>
    <name evidence="2" type="ORF">GA0061103_5693</name>
</gene>
<feature type="region of interest" description="Disordered" evidence="1">
    <location>
        <begin position="388"/>
        <end position="408"/>
    </location>
</feature>
<evidence type="ECO:0000256" key="1">
    <source>
        <dbReference type="SAM" id="MobiDB-lite"/>
    </source>
</evidence>
<proteinExistence type="predicted"/>
<dbReference type="STRING" id="410764.GA0061103_5693"/>
<organism evidence="2 3">
    <name type="scientific">Rhizobium multihospitium</name>
    <dbReference type="NCBI Taxonomy" id="410764"/>
    <lineage>
        <taxon>Bacteria</taxon>
        <taxon>Pseudomonadati</taxon>
        <taxon>Pseudomonadota</taxon>
        <taxon>Alphaproteobacteria</taxon>
        <taxon>Hyphomicrobiales</taxon>
        <taxon>Rhizobiaceae</taxon>
        <taxon>Rhizobium/Agrobacterium group</taxon>
        <taxon>Rhizobium</taxon>
    </lineage>
</organism>
<accession>A0A1C3WL53</accession>
<sequence length="408" mass="44152">MGFRNNIMAMFRRSEKRDAVSVNDPALARILGVASSAETASKLSTSARCISIIATTYASYDSILYKIQKDGSPSPAVDHPLYNILMDGTASMSSQEIRTRLMKDFVRHGNAYAHVEFDQHGKITNLTPLAFKDTVVEALGNGRLRYRHSDSLRNFVETVYSQDSIFHAKWLPDGFMGRSPIELAALSMGIAAGVEEATKTDAEQGFRASGILTAPSAISDEAAKRLKATFENNYMGPQAAGKIAVAGDGLTFERFTPSNKDSELIENRRFNAYLVAQAYGVQPDVAGLPFHSTWSSATEANRQFVNLTMTPWSNALNSQLAAFVLSSRERRAMYIANDFSSLIAGSLQDRAAAYASLTTSGIMSVNESRAVFDLPRIDGGDGLRVPLNTAGIHDPAKNGQQQNAGGAA</sequence>
<dbReference type="NCBIfam" id="TIGR01537">
    <property type="entry name" value="portal_HK97"/>
    <property type="match status" value="1"/>
</dbReference>
<reference evidence="3" key="1">
    <citation type="submission" date="2016-08" db="EMBL/GenBank/DDBJ databases">
        <authorList>
            <person name="Varghese N."/>
            <person name="Submissions Spin"/>
        </authorList>
    </citation>
    <scope>NUCLEOTIDE SEQUENCE [LARGE SCALE GENOMIC DNA]</scope>
    <source>
        <strain evidence="3">HAMBI 2975</strain>
    </source>
</reference>
<dbReference type="AlphaFoldDB" id="A0A1C3WL53"/>
<keyword evidence="3" id="KW-1185">Reference proteome</keyword>
<feature type="compositionally biased region" description="Polar residues" evidence="1">
    <location>
        <begin position="398"/>
        <end position="408"/>
    </location>
</feature>
<name>A0A1C3WL53_9HYPH</name>
<evidence type="ECO:0000313" key="3">
    <source>
        <dbReference type="Proteomes" id="UP000199101"/>
    </source>
</evidence>
<dbReference type="InterPro" id="IPR006944">
    <property type="entry name" value="Phage/GTA_portal"/>
</dbReference>
<evidence type="ECO:0000313" key="2">
    <source>
        <dbReference type="EMBL" id="SCB40763.1"/>
    </source>
</evidence>
<dbReference type="OrthoDB" id="9134461at2"/>
<dbReference type="RefSeq" id="WP_092715337.1">
    <property type="nucleotide sequence ID" value="NZ_FMAG01000006.1"/>
</dbReference>
<protein>
    <submittedName>
        <fullName evidence="2">Phage portal protein, HK97 family</fullName>
    </submittedName>
</protein>
<dbReference type="Proteomes" id="UP000199101">
    <property type="component" value="Unassembled WGS sequence"/>
</dbReference>
<dbReference type="InterPro" id="IPR006427">
    <property type="entry name" value="Portal_HK97"/>
</dbReference>
<dbReference type="Pfam" id="PF04860">
    <property type="entry name" value="Phage_portal"/>
    <property type="match status" value="1"/>
</dbReference>